<dbReference type="InterPro" id="IPR006674">
    <property type="entry name" value="HD_domain"/>
</dbReference>
<accession>A0A812FA30</accession>
<organism evidence="2 3">
    <name type="scientific">Candidatus Nitrosotenuis uzonensis</name>
    <dbReference type="NCBI Taxonomy" id="1407055"/>
    <lineage>
        <taxon>Archaea</taxon>
        <taxon>Nitrososphaerota</taxon>
        <taxon>Candidatus Nitrosotenuis</taxon>
    </lineage>
</organism>
<dbReference type="PROSITE" id="PS51831">
    <property type="entry name" value="HD"/>
    <property type="match status" value="1"/>
</dbReference>
<evidence type="ECO:0000313" key="2">
    <source>
        <dbReference type="EMBL" id="CAE6504895.1"/>
    </source>
</evidence>
<dbReference type="PANTHER" id="PTHR33594">
    <property type="entry name" value="SUPERFAMILY HYDROLASE, PUTATIVE (AFU_ORTHOLOGUE AFUA_1G03035)-RELATED"/>
    <property type="match status" value="1"/>
</dbReference>
<comment type="caution">
    <text evidence="2">The sequence shown here is derived from an EMBL/GenBank/DDBJ whole genome shotgun (WGS) entry which is preliminary data.</text>
</comment>
<dbReference type="PANTHER" id="PTHR33594:SF1">
    <property type="entry name" value="HD_PDEASE DOMAIN-CONTAINING PROTEIN"/>
    <property type="match status" value="1"/>
</dbReference>
<dbReference type="GO" id="GO:0016787">
    <property type="term" value="F:hydrolase activity"/>
    <property type="evidence" value="ECO:0007669"/>
    <property type="project" value="UniProtKB-KW"/>
</dbReference>
<feature type="domain" description="HD" evidence="1">
    <location>
        <begin position="22"/>
        <end position="126"/>
    </location>
</feature>
<dbReference type="Pfam" id="PF01966">
    <property type="entry name" value="HD"/>
    <property type="match status" value="1"/>
</dbReference>
<reference evidence="2" key="1">
    <citation type="submission" date="2021-02" db="EMBL/GenBank/DDBJ databases">
        <authorList>
            <person name="Han P."/>
        </authorList>
    </citation>
    <scope>NUCLEOTIDE SEQUENCE</scope>
    <source>
        <strain evidence="2">Candidatus Nitrosotenuis uzonensis 5A</strain>
    </source>
</reference>
<dbReference type="RefSeq" id="WP_205101269.1">
    <property type="nucleotide sequence ID" value="NZ_CAJNAQ010000006.1"/>
</dbReference>
<keyword evidence="2" id="KW-0378">Hydrolase</keyword>
<dbReference type="CDD" id="cd00077">
    <property type="entry name" value="HDc"/>
    <property type="match status" value="1"/>
</dbReference>
<gene>
    <name evidence="2" type="ORF">NUZ5A_60068</name>
</gene>
<dbReference type="Gene3D" id="1.10.3210.50">
    <property type="match status" value="1"/>
</dbReference>
<dbReference type="InterPro" id="IPR003607">
    <property type="entry name" value="HD/PDEase_dom"/>
</dbReference>
<evidence type="ECO:0000259" key="1">
    <source>
        <dbReference type="PROSITE" id="PS51831"/>
    </source>
</evidence>
<dbReference type="SMART" id="SM00471">
    <property type="entry name" value="HDc"/>
    <property type="match status" value="1"/>
</dbReference>
<dbReference type="Proteomes" id="UP000655759">
    <property type="component" value="Unassembled WGS sequence"/>
</dbReference>
<protein>
    <submittedName>
        <fullName evidence="2">Metal dependent phosphohydrolase</fullName>
    </submittedName>
</protein>
<name>A0A812FA30_9ARCH</name>
<dbReference type="EMBL" id="CAJNAQ010000006">
    <property type="protein sequence ID" value="CAE6504895.1"/>
    <property type="molecule type" value="Genomic_DNA"/>
</dbReference>
<dbReference type="SUPFAM" id="SSF109604">
    <property type="entry name" value="HD-domain/PDEase-like"/>
    <property type="match status" value="1"/>
</dbReference>
<proteinExistence type="predicted"/>
<dbReference type="AlphaFoldDB" id="A0A812FA30"/>
<evidence type="ECO:0000313" key="3">
    <source>
        <dbReference type="Proteomes" id="UP000655759"/>
    </source>
</evidence>
<sequence length="206" mass="23963">MNKIDELQSYVRERIQNDPAHDFDHIMRVYNNAKMIAKHEKVDLHLVLVATLLHDIVTFPKSDRRSKTASVKSAKEAQKILKKQGYSKKDIAIIYAAIRDHSYSRNKIPKTMVGKVLQDADRLDALGAIGIARTFAVGGAESRLIYNRLDPFCQKREPDDKSWTVDHFYRKLLVLEKKMNTKFAKKEAHKRTKIMRDFLLELKREI</sequence>